<dbReference type="SMART" id="SM00267">
    <property type="entry name" value="GGDEF"/>
    <property type="match status" value="1"/>
</dbReference>
<dbReference type="PANTHER" id="PTHR45138">
    <property type="entry name" value="REGULATORY COMPONENTS OF SENSORY TRANSDUCTION SYSTEM"/>
    <property type="match status" value="1"/>
</dbReference>
<keyword evidence="3" id="KW-0472">Membrane</keyword>
<dbReference type="NCBIfam" id="TIGR00254">
    <property type="entry name" value="GGDEF"/>
    <property type="match status" value="1"/>
</dbReference>
<dbReference type="Gene3D" id="3.30.70.270">
    <property type="match status" value="1"/>
</dbReference>
<protein>
    <recommendedName>
        <fullName evidence="1">diguanylate cyclase</fullName>
        <ecNumber evidence="1">2.7.7.65</ecNumber>
    </recommendedName>
</protein>
<evidence type="ECO:0000256" key="1">
    <source>
        <dbReference type="ARBA" id="ARBA00012528"/>
    </source>
</evidence>
<dbReference type="EMBL" id="FNDD01000007">
    <property type="protein sequence ID" value="SDH05464.1"/>
    <property type="molecule type" value="Genomic_DNA"/>
</dbReference>
<dbReference type="CDD" id="cd01949">
    <property type="entry name" value="GGDEF"/>
    <property type="match status" value="1"/>
</dbReference>
<keyword evidence="6" id="KW-1185">Reference proteome</keyword>
<dbReference type="InterPro" id="IPR029787">
    <property type="entry name" value="Nucleotide_cyclase"/>
</dbReference>
<sequence length="564" mass="64613">MTIRTKLLGVVVMLCAVFCFGMYFSVKHLVDDIVHQLLWKYSEVTTQYDSEKALSTLSQQIDVAKVLSSNENVIDWALDANDPQKQRKAQQWLLSQRGKFAEDNYYIALNENLAFYMSSKDDTKKQSYLRYHLSPNNPNQSWYFSQRVNHTLFGATIDYDYDLHEVKLWISQPIIHNGEFLGIIGTSLDLGPLVPKLVGKQYPGLATIFVNNSGDIELDSSFTSGDFVNHLKRLRNKKSLHQIIHDQKSYDAVMGAMKQQGQGQETKTLVVTLESSGTFVSIKYIAELGWYQVKFVDIDKVLDGNYLKSFSEISFAMFLLFTVLLYTFMSRRFFLPMADMYRHLKRMLPDSQTPHTHDMVADIHHQLDCLDRELFRSRHSLDSLVRERTETLDQLAMIDPLTGLLNRSGMERELNAELARAKRENGCFGLVWLSIDGMEDVEIMDISSHLEQDKRLRFASQALKKVLREYDCACRWADGEFVILIRSNSVQALKALTARLKTEIHYSNDTFVLSFSLGGLIVEPSMSMQDALSKADSALYVAKTKTKERVHIIQPTSPSQRLRA</sequence>
<accession>A0A1G7Z9T8</accession>
<dbReference type="GO" id="GO:0052621">
    <property type="term" value="F:diguanylate cyclase activity"/>
    <property type="evidence" value="ECO:0007669"/>
    <property type="project" value="UniProtKB-EC"/>
</dbReference>
<reference evidence="5 6" key="1">
    <citation type="submission" date="2016-10" db="EMBL/GenBank/DDBJ databases">
        <authorList>
            <person name="de Groot N.N."/>
        </authorList>
    </citation>
    <scope>NUCLEOTIDE SEQUENCE [LARGE SCALE GENOMIC DNA]</scope>
    <source>
        <strain evidence="5 6">CGMCC 1.10228</strain>
    </source>
</reference>
<evidence type="ECO:0000256" key="3">
    <source>
        <dbReference type="SAM" id="Phobius"/>
    </source>
</evidence>
<comment type="catalytic activity">
    <reaction evidence="2">
        <text>2 GTP = 3',3'-c-di-GMP + 2 diphosphate</text>
        <dbReference type="Rhea" id="RHEA:24898"/>
        <dbReference type="ChEBI" id="CHEBI:33019"/>
        <dbReference type="ChEBI" id="CHEBI:37565"/>
        <dbReference type="ChEBI" id="CHEBI:58805"/>
        <dbReference type="EC" id="2.7.7.65"/>
    </reaction>
</comment>
<evidence type="ECO:0000313" key="5">
    <source>
        <dbReference type="EMBL" id="SDH05464.1"/>
    </source>
</evidence>
<dbReference type="SUPFAM" id="SSF55073">
    <property type="entry name" value="Nucleotide cyclase"/>
    <property type="match status" value="1"/>
</dbReference>
<dbReference type="OrthoDB" id="5496380at2"/>
<name>A0A1G7Z9T8_9VIBR</name>
<dbReference type="PANTHER" id="PTHR45138:SF9">
    <property type="entry name" value="DIGUANYLATE CYCLASE DGCM-RELATED"/>
    <property type="match status" value="1"/>
</dbReference>
<feature type="domain" description="GGDEF" evidence="4">
    <location>
        <begin position="426"/>
        <end position="555"/>
    </location>
</feature>
<dbReference type="Proteomes" id="UP000198854">
    <property type="component" value="Unassembled WGS sequence"/>
</dbReference>
<keyword evidence="3" id="KW-1133">Transmembrane helix</keyword>
<feature type="transmembrane region" description="Helical" evidence="3">
    <location>
        <begin position="7"/>
        <end position="26"/>
    </location>
</feature>
<dbReference type="EC" id="2.7.7.65" evidence="1"/>
<dbReference type="InterPro" id="IPR000160">
    <property type="entry name" value="GGDEF_dom"/>
</dbReference>
<dbReference type="AlphaFoldDB" id="A0A1G7Z9T8"/>
<dbReference type="PROSITE" id="PS50887">
    <property type="entry name" value="GGDEF"/>
    <property type="match status" value="1"/>
</dbReference>
<keyword evidence="3" id="KW-0812">Transmembrane</keyword>
<dbReference type="Pfam" id="PF00990">
    <property type="entry name" value="GGDEF"/>
    <property type="match status" value="1"/>
</dbReference>
<evidence type="ECO:0000313" key="6">
    <source>
        <dbReference type="Proteomes" id="UP000198854"/>
    </source>
</evidence>
<evidence type="ECO:0000259" key="4">
    <source>
        <dbReference type="PROSITE" id="PS50887"/>
    </source>
</evidence>
<dbReference type="STRING" id="861298.SAMN04488136_10782"/>
<evidence type="ECO:0000256" key="2">
    <source>
        <dbReference type="ARBA" id="ARBA00034247"/>
    </source>
</evidence>
<proteinExistence type="predicted"/>
<gene>
    <name evidence="5" type="ORF">SAMN04488136_10782</name>
</gene>
<dbReference type="RefSeq" id="WP_093271837.1">
    <property type="nucleotide sequence ID" value="NZ_FNDD01000007.1"/>
</dbReference>
<feature type="transmembrane region" description="Helical" evidence="3">
    <location>
        <begin position="315"/>
        <end position="335"/>
    </location>
</feature>
<dbReference type="InterPro" id="IPR043128">
    <property type="entry name" value="Rev_trsase/Diguanyl_cyclase"/>
</dbReference>
<organism evidence="5 6">
    <name type="scientific">Vibrio xiamenensis</name>
    <dbReference type="NCBI Taxonomy" id="861298"/>
    <lineage>
        <taxon>Bacteria</taxon>
        <taxon>Pseudomonadati</taxon>
        <taxon>Pseudomonadota</taxon>
        <taxon>Gammaproteobacteria</taxon>
        <taxon>Vibrionales</taxon>
        <taxon>Vibrionaceae</taxon>
        <taxon>Vibrio</taxon>
    </lineage>
</organism>
<dbReference type="InterPro" id="IPR050469">
    <property type="entry name" value="Diguanylate_Cyclase"/>
</dbReference>